<evidence type="ECO:0000313" key="11">
    <source>
        <dbReference type="Proteomes" id="UP000741013"/>
    </source>
</evidence>
<dbReference type="EMBL" id="JAGGMS010000001">
    <property type="protein sequence ID" value="MBP2183417.1"/>
    <property type="molecule type" value="Genomic_DNA"/>
</dbReference>
<keyword evidence="11" id="KW-1185">Reference proteome</keyword>
<dbReference type="InterPro" id="IPR001680">
    <property type="entry name" value="WD40_rpt"/>
</dbReference>
<dbReference type="GO" id="GO:0016740">
    <property type="term" value="F:transferase activity"/>
    <property type="evidence" value="ECO:0007669"/>
    <property type="project" value="UniProtKB-KW"/>
</dbReference>
<dbReference type="PANTHER" id="PTHR43289:SF6">
    <property type="entry name" value="SERINE_THREONINE-PROTEIN KINASE NEKL-3"/>
    <property type="match status" value="1"/>
</dbReference>
<gene>
    <name evidence="10" type="ORF">JOM49_004943</name>
</gene>
<evidence type="ECO:0000256" key="8">
    <source>
        <dbReference type="SAM" id="Phobius"/>
    </source>
</evidence>
<dbReference type="InterPro" id="IPR000719">
    <property type="entry name" value="Prot_kinase_dom"/>
</dbReference>
<keyword evidence="2" id="KW-0723">Serine/threonine-protein kinase</keyword>
<dbReference type="Proteomes" id="UP000741013">
    <property type="component" value="Unassembled WGS sequence"/>
</dbReference>
<dbReference type="Pfam" id="PF00069">
    <property type="entry name" value="Pkinase"/>
    <property type="match status" value="1"/>
</dbReference>
<keyword evidence="8" id="KW-0812">Transmembrane</keyword>
<dbReference type="InterPro" id="IPR011009">
    <property type="entry name" value="Kinase-like_dom_sf"/>
</dbReference>
<feature type="repeat" description="WD" evidence="7">
    <location>
        <begin position="337"/>
        <end position="362"/>
    </location>
</feature>
<evidence type="ECO:0000256" key="7">
    <source>
        <dbReference type="PROSITE-ProRule" id="PRU00221"/>
    </source>
</evidence>
<keyword evidence="8" id="KW-0472">Membrane</keyword>
<sequence length="637" mass="66542">MQESRLVANRYRLDRLSGRGGMGAVWRATDELIGRAVAVKELRPPGGLDAEERALLNRRALREVRTAGRIDHPGVIAIHDILPATADDDAIYIVMELVDAPTLADLLERGALPEARVRVLAQRILAALDAAHRLGVVHRDVKPGNIMVLPGDQVKLIDFGIAHTTDDTRLTRDGIMGSTAYMAPELFQGEEPAPASDLWSAGATLCHAITGRPPFSRESTAATVHAILYDALPPLNCSPSLANVVSGLLTRDAGKRVSAGKALELLSPAVAPTIPHTTVKESPRRLYWAIAAIGLVCVLALSALAMDWGPATPGAAPATVAVKPVGEVLEGTTGTRAIVLAPDGRTLVTIGAEGPVRLWDISDPADPVVLGEPLATAAGRYSAAFSRDGRTLAVAGGDSVQLWNSAFGVPATPIGSPIAGEGIGAVALSADGRLLATADSAGRLRLWDPAAPVAPVAEAIVLAEAPESMVFSEDGQSLVTVTVTDEVQSWDLTYPARILPMLESLADRSGIRINQAVLSPAGDTVATVGADDKVNLWRISDLTEPPASFSTTPLYGGILTEPLRFGPDGDVLTVTNTAEGVELWDVADPAKPVELGLAGRADVPGDRADFALPGPGKQLLVTASADHGVRLWRLGGT</sequence>
<keyword evidence="7" id="KW-0853">WD repeat</keyword>
<evidence type="ECO:0000256" key="1">
    <source>
        <dbReference type="ARBA" id="ARBA00012513"/>
    </source>
</evidence>
<keyword evidence="8" id="KW-1133">Transmembrane helix</keyword>
<comment type="caution">
    <text evidence="10">The sequence shown here is derived from an EMBL/GenBank/DDBJ whole genome shotgun (WGS) entry which is preliminary data.</text>
</comment>
<accession>A0ABS4PVF6</accession>
<dbReference type="Gene3D" id="1.10.510.10">
    <property type="entry name" value="Transferase(Phosphotransferase) domain 1"/>
    <property type="match status" value="1"/>
</dbReference>
<dbReference type="Gene3D" id="3.30.200.20">
    <property type="entry name" value="Phosphorylase Kinase, domain 1"/>
    <property type="match status" value="1"/>
</dbReference>
<evidence type="ECO:0000256" key="5">
    <source>
        <dbReference type="ARBA" id="ARBA00022777"/>
    </source>
</evidence>
<dbReference type="PROSITE" id="PS00108">
    <property type="entry name" value="PROTEIN_KINASE_ST"/>
    <property type="match status" value="1"/>
</dbReference>
<dbReference type="CDD" id="cd14014">
    <property type="entry name" value="STKc_PknB_like"/>
    <property type="match status" value="1"/>
</dbReference>
<organism evidence="10 11">
    <name type="scientific">Amycolatopsis magusensis</name>
    <dbReference type="NCBI Taxonomy" id="882444"/>
    <lineage>
        <taxon>Bacteria</taxon>
        <taxon>Bacillati</taxon>
        <taxon>Actinomycetota</taxon>
        <taxon>Actinomycetes</taxon>
        <taxon>Pseudonocardiales</taxon>
        <taxon>Pseudonocardiaceae</taxon>
        <taxon>Amycolatopsis</taxon>
    </lineage>
</organism>
<evidence type="ECO:0000256" key="2">
    <source>
        <dbReference type="ARBA" id="ARBA00022527"/>
    </source>
</evidence>
<name>A0ABS4PVF6_9PSEU</name>
<dbReference type="PANTHER" id="PTHR43289">
    <property type="entry name" value="MITOGEN-ACTIVATED PROTEIN KINASE KINASE KINASE 20-RELATED"/>
    <property type="match status" value="1"/>
</dbReference>
<dbReference type="Gene3D" id="2.130.10.10">
    <property type="entry name" value="YVTN repeat-like/Quinoprotein amine dehydrogenase"/>
    <property type="match status" value="2"/>
</dbReference>
<dbReference type="PROSITE" id="PS50082">
    <property type="entry name" value="WD_REPEATS_2"/>
    <property type="match status" value="1"/>
</dbReference>
<keyword evidence="4" id="KW-0547">Nucleotide-binding</keyword>
<keyword evidence="5" id="KW-0418">Kinase</keyword>
<keyword evidence="3 10" id="KW-0808">Transferase</keyword>
<keyword evidence="6" id="KW-0067">ATP-binding</keyword>
<evidence type="ECO:0000256" key="6">
    <source>
        <dbReference type="ARBA" id="ARBA00022840"/>
    </source>
</evidence>
<feature type="domain" description="Protein kinase" evidence="9">
    <location>
        <begin position="11"/>
        <end position="270"/>
    </location>
</feature>
<dbReference type="EC" id="2.7.11.1" evidence="1"/>
<reference evidence="10 11" key="1">
    <citation type="submission" date="2021-03" db="EMBL/GenBank/DDBJ databases">
        <title>Sequencing the genomes of 1000 actinobacteria strains.</title>
        <authorList>
            <person name="Klenk H.-P."/>
        </authorList>
    </citation>
    <scope>NUCLEOTIDE SEQUENCE [LARGE SCALE GENOMIC DNA]</scope>
    <source>
        <strain evidence="10 11">DSM 45510</strain>
    </source>
</reference>
<evidence type="ECO:0000256" key="4">
    <source>
        <dbReference type="ARBA" id="ARBA00022741"/>
    </source>
</evidence>
<dbReference type="SMART" id="SM00220">
    <property type="entry name" value="S_TKc"/>
    <property type="match status" value="1"/>
</dbReference>
<evidence type="ECO:0000256" key="3">
    <source>
        <dbReference type="ARBA" id="ARBA00022679"/>
    </source>
</evidence>
<dbReference type="RefSeq" id="WP_209666593.1">
    <property type="nucleotide sequence ID" value="NZ_JAGGMS010000001.1"/>
</dbReference>
<proteinExistence type="predicted"/>
<dbReference type="Pfam" id="PF00400">
    <property type="entry name" value="WD40"/>
    <property type="match status" value="1"/>
</dbReference>
<evidence type="ECO:0000259" key="9">
    <source>
        <dbReference type="PROSITE" id="PS50011"/>
    </source>
</evidence>
<protein>
    <recommendedName>
        <fullName evidence="1">non-specific serine/threonine protein kinase</fullName>
        <ecNumber evidence="1">2.7.11.1</ecNumber>
    </recommendedName>
</protein>
<feature type="transmembrane region" description="Helical" evidence="8">
    <location>
        <begin position="286"/>
        <end position="306"/>
    </location>
</feature>
<dbReference type="PROSITE" id="PS50011">
    <property type="entry name" value="PROTEIN_KINASE_DOM"/>
    <property type="match status" value="1"/>
</dbReference>
<dbReference type="InterPro" id="IPR008271">
    <property type="entry name" value="Ser/Thr_kinase_AS"/>
</dbReference>
<evidence type="ECO:0000313" key="10">
    <source>
        <dbReference type="EMBL" id="MBP2183417.1"/>
    </source>
</evidence>
<dbReference type="SUPFAM" id="SSF82171">
    <property type="entry name" value="DPP6 N-terminal domain-like"/>
    <property type="match status" value="1"/>
</dbReference>
<dbReference type="InterPro" id="IPR015943">
    <property type="entry name" value="WD40/YVTN_repeat-like_dom_sf"/>
</dbReference>
<dbReference type="SMART" id="SM00320">
    <property type="entry name" value="WD40"/>
    <property type="match status" value="5"/>
</dbReference>
<dbReference type="SUPFAM" id="SSF56112">
    <property type="entry name" value="Protein kinase-like (PK-like)"/>
    <property type="match status" value="1"/>
</dbReference>